<sequence length="394" mass="45645">MSTANANQSTGRSLSSSIIAGLKPYMYRPLETETKEIRLVQVVPSSKSWSEAGSTTGKIVFRMFRERLESPLQTKPVKYVGLSYAWGAKNAPLRRVYVEEVGFASKDERNWTFIDIRENLFQFLWHFRDSISNSSDTYIWIDQLCINQKDTSERNHQVQLMKCIYQGAHEVTTWLGSSPDLKEAAKRFCSYYYDFATTEYTKQMADDAVAVLLNDAYFSRLWIVQEVLLVRKVRVLCGIHWIEFFDLQQRGSGMREAVSTCALYLIWDSLYNRSGAGRQLATCIERYTSNQCEDPRDRLYGLLGLVQDTNCIEVDYARPVSVVFYDGVKALYTEYYRDNGYFEGKTAGYVATALKLAKNMEMPDNLLRKLRELEPTGDWIHRMAPLLSQWRWRP</sequence>
<evidence type="ECO:0000259" key="1">
    <source>
        <dbReference type="Pfam" id="PF06985"/>
    </source>
</evidence>
<accession>A0A6A6ZGZ5</accession>
<reference evidence="2" key="1">
    <citation type="journal article" date="2020" name="Stud. Mycol.">
        <title>101 Dothideomycetes genomes: a test case for predicting lifestyles and emergence of pathogens.</title>
        <authorList>
            <person name="Haridas S."/>
            <person name="Albert R."/>
            <person name="Binder M."/>
            <person name="Bloem J."/>
            <person name="Labutti K."/>
            <person name="Salamov A."/>
            <person name="Andreopoulos B."/>
            <person name="Baker S."/>
            <person name="Barry K."/>
            <person name="Bills G."/>
            <person name="Bluhm B."/>
            <person name="Cannon C."/>
            <person name="Castanera R."/>
            <person name="Culley D."/>
            <person name="Daum C."/>
            <person name="Ezra D."/>
            <person name="Gonzalez J."/>
            <person name="Henrissat B."/>
            <person name="Kuo A."/>
            <person name="Liang C."/>
            <person name="Lipzen A."/>
            <person name="Lutzoni F."/>
            <person name="Magnuson J."/>
            <person name="Mondo S."/>
            <person name="Nolan M."/>
            <person name="Ohm R."/>
            <person name="Pangilinan J."/>
            <person name="Park H.-J."/>
            <person name="Ramirez L."/>
            <person name="Alfaro M."/>
            <person name="Sun H."/>
            <person name="Tritt A."/>
            <person name="Yoshinaga Y."/>
            <person name="Zwiers L.-H."/>
            <person name="Turgeon B."/>
            <person name="Goodwin S."/>
            <person name="Spatafora J."/>
            <person name="Crous P."/>
            <person name="Grigoriev I."/>
        </authorList>
    </citation>
    <scope>NUCLEOTIDE SEQUENCE</scope>
    <source>
        <strain evidence="2">CBS 113818</strain>
    </source>
</reference>
<dbReference type="Pfam" id="PF06985">
    <property type="entry name" value="HET"/>
    <property type="match status" value="1"/>
</dbReference>
<organism evidence="2 3">
    <name type="scientific">Ophiobolus disseminans</name>
    <dbReference type="NCBI Taxonomy" id="1469910"/>
    <lineage>
        <taxon>Eukaryota</taxon>
        <taxon>Fungi</taxon>
        <taxon>Dikarya</taxon>
        <taxon>Ascomycota</taxon>
        <taxon>Pezizomycotina</taxon>
        <taxon>Dothideomycetes</taxon>
        <taxon>Pleosporomycetidae</taxon>
        <taxon>Pleosporales</taxon>
        <taxon>Pleosporineae</taxon>
        <taxon>Phaeosphaeriaceae</taxon>
        <taxon>Ophiobolus</taxon>
    </lineage>
</organism>
<dbReference type="Proteomes" id="UP000799424">
    <property type="component" value="Unassembled WGS sequence"/>
</dbReference>
<protein>
    <recommendedName>
        <fullName evidence="1">Heterokaryon incompatibility domain-containing protein</fullName>
    </recommendedName>
</protein>
<proteinExistence type="predicted"/>
<name>A0A6A6ZGZ5_9PLEO</name>
<dbReference type="PANTHER" id="PTHR24148">
    <property type="entry name" value="ANKYRIN REPEAT DOMAIN-CONTAINING PROTEIN 39 HOMOLOG-RELATED"/>
    <property type="match status" value="1"/>
</dbReference>
<dbReference type="AlphaFoldDB" id="A0A6A6ZGZ5"/>
<evidence type="ECO:0000313" key="2">
    <source>
        <dbReference type="EMBL" id="KAF2820148.1"/>
    </source>
</evidence>
<feature type="domain" description="Heterokaryon incompatibility" evidence="1">
    <location>
        <begin position="79"/>
        <end position="226"/>
    </location>
</feature>
<dbReference type="InterPro" id="IPR052895">
    <property type="entry name" value="HetReg/Transcr_Mod"/>
</dbReference>
<dbReference type="OrthoDB" id="2157530at2759"/>
<dbReference type="PANTHER" id="PTHR24148:SF73">
    <property type="entry name" value="HET DOMAIN PROTEIN (AFU_ORTHOLOGUE AFUA_8G01020)"/>
    <property type="match status" value="1"/>
</dbReference>
<gene>
    <name evidence="2" type="ORF">CC86DRAFT_374401</name>
</gene>
<keyword evidence="3" id="KW-1185">Reference proteome</keyword>
<dbReference type="InterPro" id="IPR010730">
    <property type="entry name" value="HET"/>
</dbReference>
<evidence type="ECO:0000313" key="3">
    <source>
        <dbReference type="Proteomes" id="UP000799424"/>
    </source>
</evidence>
<dbReference type="EMBL" id="MU006241">
    <property type="protein sequence ID" value="KAF2820148.1"/>
    <property type="molecule type" value="Genomic_DNA"/>
</dbReference>